<sequence>MSASPGDFERAAQLRRELDAHNYAYYVLGAPTIPDSEYDRLFRELETLETRYPELLTLDSPTQRVGAAPLSAFHQVPHKIPMLSLANAFEDAEVEAFDRRCREQLDRHEVEYAVEPKLDGLAITLIYENGLFIRGATRGDGSTGEDVTANLRTVRSVPLRLRGASPSRAEVRGEVLMQRGDFERLNERQIAAGEKVFVNPRNAAAGGLRQLDSRITGKRPLRFFAYALAEVEGDDLPPTHSQTLDLLESWGFVTAPKRKVVRGTRGLLSYYREVSEMRTQLPYDIDGVVYKVNRLEEQAVLGYISRAPRWAIAHKFPAQEEITELIDIEIQVGRTGALTPVARLKPVFVGGVTVTNATLHNEEEIQRKGLLIGDQVIVRRAGDVIPQIVAPVVERRNGSERPFVMPHTCPVCGSHAEKQPDEAVTRCSGGLFCPAQRKQALLHFAGRRAMDIEGLGDKLVDQLVDGGIVRTPADLYRLGLVKLANLPRMADKSAANLLAAIEKSRHTTLARFIFALGIRNVGEATAKELARHFGSLDALMNADVERLQQVPDVGPIVAHSIAGFFAEMHNREVIEQLRAAGVHWDEGAPAVAAEGRASGKTFVLTGTLPTMSRDDAKALIESHGGKVSGSVSKKTDYVVAGAEAGSKLAKAQELGVAILDEDGLRRLLEQPA</sequence>
<dbReference type="Pfam" id="PF12826">
    <property type="entry name" value="HHH_2"/>
    <property type="match status" value="1"/>
</dbReference>
<protein>
    <recommendedName>
        <fullName evidence="12 13">DNA ligase</fullName>
        <ecNumber evidence="12 13">6.5.1.2</ecNumber>
    </recommendedName>
    <alternativeName>
        <fullName evidence="12">Polydeoxyribonucleotide synthase [NAD(+)]</fullName>
    </alternativeName>
</protein>
<dbReference type="Pfam" id="PF01653">
    <property type="entry name" value="DNA_ligase_aden"/>
    <property type="match status" value="1"/>
</dbReference>
<dbReference type="InterPro" id="IPR012340">
    <property type="entry name" value="NA-bd_OB-fold"/>
</dbReference>
<dbReference type="EC" id="6.5.1.2" evidence="12 13"/>
<keyword evidence="10 12" id="KW-0464">Manganese</keyword>
<feature type="binding site" evidence="12">
    <location>
        <position position="315"/>
    </location>
    <ligand>
        <name>NAD(+)</name>
        <dbReference type="ChEBI" id="CHEBI:57540"/>
    </ligand>
</feature>
<dbReference type="Pfam" id="PF03119">
    <property type="entry name" value="DNA_ligase_ZBD"/>
    <property type="match status" value="1"/>
</dbReference>
<dbReference type="InterPro" id="IPR010994">
    <property type="entry name" value="RuvA_2-like"/>
</dbReference>
<dbReference type="GO" id="GO:0003911">
    <property type="term" value="F:DNA ligase (NAD+) activity"/>
    <property type="evidence" value="ECO:0007669"/>
    <property type="project" value="UniProtKB-EC"/>
</dbReference>
<dbReference type="EMBL" id="WTVG01000005">
    <property type="protein sequence ID" value="NMG23756.1"/>
    <property type="molecule type" value="Genomic_DNA"/>
</dbReference>
<evidence type="ECO:0000256" key="13">
    <source>
        <dbReference type="RuleBase" id="RU000618"/>
    </source>
</evidence>
<dbReference type="PROSITE" id="PS01056">
    <property type="entry name" value="DNA_LIGASE_N2"/>
    <property type="match status" value="1"/>
</dbReference>
<keyword evidence="3 12" id="KW-0235">DNA replication</keyword>
<dbReference type="Pfam" id="PF14520">
    <property type="entry name" value="HHH_5"/>
    <property type="match status" value="1"/>
</dbReference>
<feature type="domain" description="BRCT" evidence="14">
    <location>
        <begin position="592"/>
        <end position="672"/>
    </location>
</feature>
<feature type="binding site" evidence="12">
    <location>
        <position position="291"/>
    </location>
    <ligand>
        <name>NAD(+)</name>
        <dbReference type="ChEBI" id="CHEBI:57540"/>
    </ligand>
</feature>
<keyword evidence="16" id="KW-1185">Reference proteome</keyword>
<evidence type="ECO:0000313" key="16">
    <source>
        <dbReference type="Proteomes" id="UP000615989"/>
    </source>
</evidence>
<dbReference type="InterPro" id="IPR003583">
    <property type="entry name" value="Hlx-hairpin-Hlx_DNA-bd_motif"/>
</dbReference>
<dbReference type="SUPFAM" id="SSF56091">
    <property type="entry name" value="DNA ligase/mRNA capping enzyme, catalytic domain"/>
    <property type="match status" value="1"/>
</dbReference>
<proteinExistence type="inferred from homology"/>
<dbReference type="SMART" id="SM00532">
    <property type="entry name" value="LIGANc"/>
    <property type="match status" value="1"/>
</dbReference>
<evidence type="ECO:0000256" key="7">
    <source>
        <dbReference type="ARBA" id="ARBA00022842"/>
    </source>
</evidence>
<dbReference type="InterPro" id="IPR041663">
    <property type="entry name" value="DisA/LigA_HHH"/>
</dbReference>
<comment type="catalytic activity">
    <reaction evidence="11 12 13">
        <text>NAD(+) + (deoxyribonucleotide)n-3'-hydroxyl + 5'-phospho-(deoxyribonucleotide)m = (deoxyribonucleotide)n+m + AMP + beta-nicotinamide D-nucleotide.</text>
        <dbReference type="EC" id="6.5.1.2"/>
    </reaction>
</comment>
<feature type="active site" description="N6-AMP-lysine intermediate" evidence="12">
    <location>
        <position position="117"/>
    </location>
</feature>
<dbReference type="PIRSF" id="PIRSF001604">
    <property type="entry name" value="LigA"/>
    <property type="match status" value="1"/>
</dbReference>
<feature type="binding site" evidence="12">
    <location>
        <position position="174"/>
    </location>
    <ligand>
        <name>NAD(+)</name>
        <dbReference type="ChEBI" id="CHEBI:57540"/>
    </ligand>
</feature>
<dbReference type="RefSeq" id="WP_169117162.1">
    <property type="nucleotide sequence ID" value="NZ_WTVG02000039.1"/>
</dbReference>
<dbReference type="PROSITE" id="PS01055">
    <property type="entry name" value="DNA_LIGASE_N1"/>
    <property type="match status" value="1"/>
</dbReference>
<dbReference type="SUPFAM" id="SSF47781">
    <property type="entry name" value="RuvA domain 2-like"/>
    <property type="match status" value="1"/>
</dbReference>
<accession>A0ABX1PIS3</accession>
<dbReference type="InterPro" id="IPR018239">
    <property type="entry name" value="DNA_ligase_AS"/>
</dbReference>
<keyword evidence="7 12" id="KW-0460">Magnesium</keyword>
<evidence type="ECO:0000256" key="2">
    <source>
        <dbReference type="ARBA" id="ARBA00022598"/>
    </source>
</evidence>
<dbReference type="Gene3D" id="2.40.50.140">
    <property type="entry name" value="Nucleic acid-binding proteins"/>
    <property type="match status" value="1"/>
</dbReference>
<dbReference type="InterPro" id="IPR004149">
    <property type="entry name" value="Znf_DNAligase_C4"/>
</dbReference>
<dbReference type="Pfam" id="PF00533">
    <property type="entry name" value="BRCT"/>
    <property type="match status" value="1"/>
</dbReference>
<evidence type="ECO:0000313" key="15">
    <source>
        <dbReference type="EMBL" id="NMG23756.1"/>
    </source>
</evidence>
<comment type="similarity">
    <text evidence="12">Belongs to the NAD-dependent DNA ligase family. LigA subfamily.</text>
</comment>
<dbReference type="SUPFAM" id="SSF50249">
    <property type="entry name" value="Nucleic acid-binding proteins"/>
    <property type="match status" value="1"/>
</dbReference>
<evidence type="ECO:0000256" key="10">
    <source>
        <dbReference type="ARBA" id="ARBA00023211"/>
    </source>
</evidence>
<dbReference type="NCBIfam" id="TIGR00575">
    <property type="entry name" value="dnlj"/>
    <property type="match status" value="1"/>
</dbReference>
<dbReference type="NCBIfam" id="NF005932">
    <property type="entry name" value="PRK07956.1"/>
    <property type="match status" value="1"/>
</dbReference>
<dbReference type="CDD" id="cd17748">
    <property type="entry name" value="BRCT_DNA_ligase_like"/>
    <property type="match status" value="1"/>
</dbReference>
<dbReference type="CDD" id="cd00114">
    <property type="entry name" value="LIGANc"/>
    <property type="match status" value="1"/>
</dbReference>
<evidence type="ECO:0000259" key="14">
    <source>
        <dbReference type="PROSITE" id="PS50172"/>
    </source>
</evidence>
<dbReference type="SMART" id="SM00292">
    <property type="entry name" value="BRCT"/>
    <property type="match status" value="1"/>
</dbReference>
<evidence type="ECO:0000256" key="3">
    <source>
        <dbReference type="ARBA" id="ARBA00022705"/>
    </source>
</evidence>
<dbReference type="HAMAP" id="MF_01588">
    <property type="entry name" value="DNA_ligase_A"/>
    <property type="match status" value="1"/>
</dbReference>
<dbReference type="Gene3D" id="1.10.150.20">
    <property type="entry name" value="5' to 3' exonuclease, C-terminal subdomain"/>
    <property type="match status" value="2"/>
</dbReference>
<name>A0ABX1PIS3_9RHOO</name>
<feature type="binding site" evidence="12">
    <location>
        <position position="138"/>
    </location>
    <ligand>
        <name>NAD(+)</name>
        <dbReference type="ChEBI" id="CHEBI:57540"/>
    </ligand>
</feature>
<comment type="cofactor">
    <cofactor evidence="12">
        <name>Mg(2+)</name>
        <dbReference type="ChEBI" id="CHEBI:18420"/>
    </cofactor>
    <cofactor evidence="12">
        <name>Mn(2+)</name>
        <dbReference type="ChEBI" id="CHEBI:29035"/>
    </cofactor>
</comment>
<dbReference type="InterPro" id="IPR013840">
    <property type="entry name" value="DNAligase_N"/>
</dbReference>
<feature type="binding site" evidence="12">
    <location>
        <position position="409"/>
    </location>
    <ligand>
        <name>Zn(2+)</name>
        <dbReference type="ChEBI" id="CHEBI:29105"/>
    </ligand>
</feature>
<evidence type="ECO:0000256" key="12">
    <source>
        <dbReference type="HAMAP-Rule" id="MF_01588"/>
    </source>
</evidence>
<comment type="caution">
    <text evidence="15">The sequence shown here is derived from an EMBL/GenBank/DDBJ whole genome shotgun (WGS) entry which is preliminary data.</text>
</comment>
<keyword evidence="6 12" id="KW-0862">Zinc</keyword>
<evidence type="ECO:0000256" key="9">
    <source>
        <dbReference type="ARBA" id="ARBA00023204"/>
    </source>
</evidence>
<gene>
    <name evidence="12 15" type="primary">ligA</name>
    <name evidence="15" type="ORF">GO606_03275</name>
</gene>
<dbReference type="InterPro" id="IPR033136">
    <property type="entry name" value="DNA_ligase_CS"/>
</dbReference>
<keyword evidence="8 12" id="KW-0520">NAD</keyword>
<keyword evidence="4 12" id="KW-0479">Metal-binding</keyword>
<feature type="binding site" evidence="12">
    <location>
        <position position="433"/>
    </location>
    <ligand>
        <name>Zn(2+)</name>
        <dbReference type="ChEBI" id="CHEBI:29105"/>
    </ligand>
</feature>
<dbReference type="PANTHER" id="PTHR23389:SF9">
    <property type="entry name" value="DNA LIGASE"/>
    <property type="match status" value="1"/>
</dbReference>
<evidence type="ECO:0000256" key="1">
    <source>
        <dbReference type="ARBA" id="ARBA00004067"/>
    </source>
</evidence>
<keyword evidence="2 12" id="KW-0436">Ligase</keyword>
<dbReference type="InterPro" id="IPR001357">
    <property type="entry name" value="BRCT_dom"/>
</dbReference>
<dbReference type="Pfam" id="PF03120">
    <property type="entry name" value="OB_DNA_ligase"/>
    <property type="match status" value="1"/>
</dbReference>
<dbReference type="Gene3D" id="1.10.287.610">
    <property type="entry name" value="Helix hairpin bin"/>
    <property type="match status" value="1"/>
</dbReference>
<organism evidence="15 16">
    <name type="scientific">Aromatoleum anaerobium</name>
    <dbReference type="NCBI Taxonomy" id="182180"/>
    <lineage>
        <taxon>Bacteria</taxon>
        <taxon>Pseudomonadati</taxon>
        <taxon>Pseudomonadota</taxon>
        <taxon>Betaproteobacteria</taxon>
        <taxon>Rhodocyclales</taxon>
        <taxon>Rhodocyclaceae</taxon>
        <taxon>Aromatoleum</taxon>
    </lineage>
</organism>
<evidence type="ECO:0000256" key="11">
    <source>
        <dbReference type="ARBA" id="ARBA00034005"/>
    </source>
</evidence>
<comment type="function">
    <text evidence="1 12">DNA ligase that catalyzes the formation of phosphodiester linkages between 5'-phosphoryl and 3'-hydroxyl groups in double-stranded DNA using NAD as a coenzyme and as the energy source for the reaction. It is essential for DNA replication and repair of damaged DNA.</text>
</comment>
<evidence type="ECO:0000256" key="5">
    <source>
        <dbReference type="ARBA" id="ARBA00022763"/>
    </source>
</evidence>
<dbReference type="PANTHER" id="PTHR23389">
    <property type="entry name" value="CHROMOSOME TRANSMISSION FIDELITY FACTOR 18"/>
    <property type="match status" value="1"/>
</dbReference>
<keyword evidence="5 12" id="KW-0227">DNA damage</keyword>
<comment type="caution">
    <text evidence="12">Lacks conserved residue(s) required for the propagation of feature annotation.</text>
</comment>
<dbReference type="PROSITE" id="PS50172">
    <property type="entry name" value="BRCT"/>
    <property type="match status" value="1"/>
</dbReference>
<dbReference type="SMART" id="SM00278">
    <property type="entry name" value="HhH1"/>
    <property type="match status" value="4"/>
</dbReference>
<dbReference type="InterPro" id="IPR001679">
    <property type="entry name" value="DNA_ligase"/>
</dbReference>
<feature type="binding site" evidence="12">
    <location>
        <begin position="35"/>
        <end position="39"/>
    </location>
    <ligand>
        <name>NAD(+)</name>
        <dbReference type="ChEBI" id="CHEBI:57540"/>
    </ligand>
</feature>
<dbReference type="Gene3D" id="3.40.50.10190">
    <property type="entry name" value="BRCT domain"/>
    <property type="match status" value="1"/>
</dbReference>
<evidence type="ECO:0000256" key="8">
    <source>
        <dbReference type="ARBA" id="ARBA00023027"/>
    </source>
</evidence>
<feature type="binding site" evidence="12">
    <location>
        <position position="115"/>
    </location>
    <ligand>
        <name>NAD(+)</name>
        <dbReference type="ChEBI" id="CHEBI:57540"/>
    </ligand>
</feature>
<feature type="binding site" evidence="12">
    <location>
        <begin position="84"/>
        <end position="85"/>
    </location>
    <ligand>
        <name>NAD(+)</name>
        <dbReference type="ChEBI" id="CHEBI:57540"/>
    </ligand>
</feature>
<dbReference type="SUPFAM" id="SSF52113">
    <property type="entry name" value="BRCT domain"/>
    <property type="match status" value="1"/>
</dbReference>
<dbReference type="Proteomes" id="UP000615989">
    <property type="component" value="Unassembled WGS sequence"/>
</dbReference>
<reference evidence="15" key="1">
    <citation type="submission" date="2019-12" db="EMBL/GenBank/DDBJ databases">
        <title>Comparative genomics gives insights into the taxonomy of the Azoarcus-Aromatoleum group and reveals separate origins of nif in the plant-associated Azoarcus and non-plant-associated Aromatoleum sub-groups.</title>
        <authorList>
            <person name="Lafos M."/>
            <person name="Maluk M."/>
            <person name="Batista M."/>
            <person name="Junghare M."/>
            <person name="Carmona M."/>
            <person name="Faoro H."/>
            <person name="Cruz L.M."/>
            <person name="Battistoni F."/>
            <person name="De Souza E."/>
            <person name="Pedrosa F."/>
            <person name="Chen W.-M."/>
            <person name="Poole P.S."/>
            <person name="Dixon R.A."/>
            <person name="James E.K."/>
        </authorList>
    </citation>
    <scope>NUCLEOTIDE SEQUENCE</scope>
    <source>
        <strain evidence="15">LuFRes1</strain>
    </source>
</reference>
<dbReference type="Gene3D" id="3.30.470.30">
    <property type="entry name" value="DNA ligase/mRNA capping enzyme"/>
    <property type="match status" value="1"/>
</dbReference>
<dbReference type="InterPro" id="IPR004150">
    <property type="entry name" value="NAD_DNA_ligase_OB"/>
</dbReference>
<dbReference type="Gene3D" id="6.20.10.30">
    <property type="match status" value="1"/>
</dbReference>
<evidence type="ECO:0000256" key="4">
    <source>
        <dbReference type="ARBA" id="ARBA00022723"/>
    </source>
</evidence>
<dbReference type="InterPro" id="IPR013839">
    <property type="entry name" value="DNAligase_adenylation"/>
</dbReference>
<evidence type="ECO:0000256" key="6">
    <source>
        <dbReference type="ARBA" id="ARBA00022833"/>
    </source>
</evidence>
<feature type="binding site" evidence="12">
    <location>
        <position position="412"/>
    </location>
    <ligand>
        <name>Zn(2+)</name>
        <dbReference type="ChEBI" id="CHEBI:29105"/>
    </ligand>
</feature>
<keyword evidence="9 12" id="KW-0234">DNA repair</keyword>
<dbReference type="InterPro" id="IPR036420">
    <property type="entry name" value="BRCT_dom_sf"/>
</dbReference>